<dbReference type="InterPro" id="IPR032675">
    <property type="entry name" value="LRR_dom_sf"/>
</dbReference>
<keyword evidence="3" id="KW-1185">Reference proteome</keyword>
<sequence length="250" mass="28465">MAKPRSTEAVAFLKLEALIIKNMPNWEEWSFGSSEEEEEEAIAATDKEEREGAAAKQVGEAATPRIRLLPRLKELQLELCPKLRALPRQLGQEVTSLKGLRLEGMKNLKDMHWMFALPAGRPLRVRSPGRRRVICNVSAWVRCFQERSAARHFRAALLLCNCATACVHLQLPGQWSSGNLHWTAVASCQVHLQLRRDRPVPGRLNRKGTQSDYCELQPRWPDTSLVNNADSAVLQPCHVFRLYTAYWRCD</sequence>
<dbReference type="Proteomes" id="UP001054889">
    <property type="component" value="Unassembled WGS sequence"/>
</dbReference>
<protein>
    <recommendedName>
        <fullName evidence="4">Disease resistance protein</fullName>
    </recommendedName>
</protein>
<name>A0AAV5EP89_ELECO</name>
<organism evidence="2 3">
    <name type="scientific">Eleusine coracana subsp. coracana</name>
    <dbReference type="NCBI Taxonomy" id="191504"/>
    <lineage>
        <taxon>Eukaryota</taxon>
        <taxon>Viridiplantae</taxon>
        <taxon>Streptophyta</taxon>
        <taxon>Embryophyta</taxon>
        <taxon>Tracheophyta</taxon>
        <taxon>Spermatophyta</taxon>
        <taxon>Magnoliopsida</taxon>
        <taxon>Liliopsida</taxon>
        <taxon>Poales</taxon>
        <taxon>Poaceae</taxon>
        <taxon>PACMAD clade</taxon>
        <taxon>Chloridoideae</taxon>
        <taxon>Cynodonteae</taxon>
        <taxon>Eleusininae</taxon>
        <taxon>Eleusine</taxon>
    </lineage>
</organism>
<reference evidence="2" key="2">
    <citation type="submission" date="2021-12" db="EMBL/GenBank/DDBJ databases">
        <title>Resequencing data analysis of finger millet.</title>
        <authorList>
            <person name="Hatakeyama M."/>
            <person name="Aluri S."/>
            <person name="Balachadran M.T."/>
            <person name="Sivarajan S.R."/>
            <person name="Poveda L."/>
            <person name="Shimizu-Inatsugi R."/>
            <person name="Schlapbach R."/>
            <person name="Sreeman S.M."/>
            <person name="Shimizu K.K."/>
        </authorList>
    </citation>
    <scope>NUCLEOTIDE SEQUENCE</scope>
</reference>
<evidence type="ECO:0008006" key="4">
    <source>
        <dbReference type="Google" id="ProtNLM"/>
    </source>
</evidence>
<dbReference type="EMBL" id="BQKI01000078">
    <property type="protein sequence ID" value="GJN25198.1"/>
    <property type="molecule type" value="Genomic_DNA"/>
</dbReference>
<dbReference type="AlphaFoldDB" id="A0AAV5EP89"/>
<gene>
    <name evidence="2" type="primary">gb12996</name>
    <name evidence="2" type="ORF">PR202_gb12996</name>
</gene>
<evidence type="ECO:0000313" key="3">
    <source>
        <dbReference type="Proteomes" id="UP001054889"/>
    </source>
</evidence>
<accession>A0AAV5EP89</accession>
<dbReference type="Gene3D" id="3.80.10.10">
    <property type="entry name" value="Ribonuclease Inhibitor"/>
    <property type="match status" value="1"/>
</dbReference>
<evidence type="ECO:0000313" key="2">
    <source>
        <dbReference type="EMBL" id="GJN25198.1"/>
    </source>
</evidence>
<comment type="caution">
    <text evidence="2">The sequence shown here is derived from an EMBL/GenBank/DDBJ whole genome shotgun (WGS) entry which is preliminary data.</text>
</comment>
<evidence type="ECO:0000256" key="1">
    <source>
        <dbReference type="SAM" id="MobiDB-lite"/>
    </source>
</evidence>
<feature type="region of interest" description="Disordered" evidence="1">
    <location>
        <begin position="31"/>
        <end position="57"/>
    </location>
</feature>
<proteinExistence type="predicted"/>
<reference evidence="2" key="1">
    <citation type="journal article" date="2018" name="DNA Res.">
        <title>Multiple hybrid de novo genome assembly of finger millet, an orphan allotetraploid crop.</title>
        <authorList>
            <person name="Hatakeyama M."/>
            <person name="Aluri S."/>
            <person name="Balachadran M.T."/>
            <person name="Sivarajan S.R."/>
            <person name="Patrignani A."/>
            <person name="Gruter S."/>
            <person name="Poveda L."/>
            <person name="Shimizu-Inatsugi R."/>
            <person name="Baeten J."/>
            <person name="Francoijs K.J."/>
            <person name="Nataraja K.N."/>
            <person name="Reddy Y.A.N."/>
            <person name="Phadnis S."/>
            <person name="Ravikumar R.L."/>
            <person name="Schlapbach R."/>
            <person name="Sreeman S.M."/>
            <person name="Shimizu K.K."/>
        </authorList>
    </citation>
    <scope>NUCLEOTIDE SEQUENCE</scope>
</reference>